<evidence type="ECO:0000256" key="1">
    <source>
        <dbReference type="SAM" id="Phobius"/>
    </source>
</evidence>
<evidence type="ECO:0000313" key="3">
    <source>
        <dbReference type="Proteomes" id="UP000193067"/>
    </source>
</evidence>
<proteinExistence type="predicted"/>
<feature type="transmembrane region" description="Helical" evidence="1">
    <location>
        <begin position="46"/>
        <end position="67"/>
    </location>
</feature>
<feature type="transmembrane region" description="Helical" evidence="1">
    <location>
        <begin position="131"/>
        <end position="153"/>
    </location>
</feature>
<name>A0A1Y2J2S4_TRAC3</name>
<reference evidence="2 3" key="1">
    <citation type="journal article" date="2015" name="Biotechnol. Biofuels">
        <title>Enhanced degradation of softwood versus hardwood by the white-rot fungus Pycnoporus coccineus.</title>
        <authorList>
            <person name="Couturier M."/>
            <person name="Navarro D."/>
            <person name="Chevret D."/>
            <person name="Henrissat B."/>
            <person name="Piumi F."/>
            <person name="Ruiz-Duenas F.J."/>
            <person name="Martinez A.T."/>
            <person name="Grigoriev I.V."/>
            <person name="Riley R."/>
            <person name="Lipzen A."/>
            <person name="Berrin J.G."/>
            <person name="Master E.R."/>
            <person name="Rosso M.N."/>
        </authorList>
    </citation>
    <scope>NUCLEOTIDE SEQUENCE [LARGE SCALE GENOMIC DNA]</scope>
    <source>
        <strain evidence="2 3">BRFM310</strain>
    </source>
</reference>
<evidence type="ECO:0000313" key="2">
    <source>
        <dbReference type="EMBL" id="OSD07193.1"/>
    </source>
</evidence>
<sequence length="199" mass="22625">MITAVRQRIPFRFSEDDEQDEHVLDEQEQEQVIDRLRQESASSNEMYSLGLQAVIGLSLLLHVLYMLRSSGESPLAVLFQNASLRSPMPLASVFTLLQILIHCNLGLNTLPLHNRLRRAVQRYPSPTQLPVPISHPLSVFAPALAPLYAFLMGQDWVDVLWWSTAGCLTFLVAAVLKWMREEEQEIAELEKLRYDARGA</sequence>
<organism evidence="2 3">
    <name type="scientific">Trametes coccinea (strain BRFM310)</name>
    <name type="common">Pycnoporus coccineus</name>
    <dbReference type="NCBI Taxonomy" id="1353009"/>
    <lineage>
        <taxon>Eukaryota</taxon>
        <taxon>Fungi</taxon>
        <taxon>Dikarya</taxon>
        <taxon>Basidiomycota</taxon>
        <taxon>Agaricomycotina</taxon>
        <taxon>Agaricomycetes</taxon>
        <taxon>Polyporales</taxon>
        <taxon>Polyporaceae</taxon>
        <taxon>Trametes</taxon>
    </lineage>
</organism>
<feature type="transmembrane region" description="Helical" evidence="1">
    <location>
        <begin position="87"/>
        <end position="110"/>
    </location>
</feature>
<gene>
    <name evidence="2" type="ORF">PYCCODRAFT_1381746</name>
</gene>
<dbReference type="Proteomes" id="UP000193067">
    <property type="component" value="Unassembled WGS sequence"/>
</dbReference>
<keyword evidence="1" id="KW-0472">Membrane</keyword>
<dbReference type="OrthoDB" id="3358048at2759"/>
<protein>
    <submittedName>
        <fullName evidence="2">Uncharacterized protein</fullName>
    </submittedName>
</protein>
<feature type="transmembrane region" description="Helical" evidence="1">
    <location>
        <begin position="159"/>
        <end position="176"/>
    </location>
</feature>
<keyword evidence="1" id="KW-1133">Transmembrane helix</keyword>
<keyword evidence="3" id="KW-1185">Reference proteome</keyword>
<accession>A0A1Y2J2S4</accession>
<dbReference type="AlphaFoldDB" id="A0A1Y2J2S4"/>
<keyword evidence="1" id="KW-0812">Transmembrane</keyword>
<dbReference type="EMBL" id="KZ084088">
    <property type="protein sequence ID" value="OSD07193.1"/>
    <property type="molecule type" value="Genomic_DNA"/>
</dbReference>